<evidence type="ECO:0000313" key="2">
    <source>
        <dbReference type="Proteomes" id="UP000284706"/>
    </source>
</evidence>
<accession>A0A409W616</accession>
<name>A0A409W616_9AGAR</name>
<dbReference type="SUPFAM" id="SSF50475">
    <property type="entry name" value="FMN-binding split barrel"/>
    <property type="match status" value="1"/>
</dbReference>
<dbReference type="STRING" id="231916.A0A409W616"/>
<dbReference type="AlphaFoldDB" id="A0A409W616"/>
<evidence type="ECO:0008006" key="3">
    <source>
        <dbReference type="Google" id="ProtNLM"/>
    </source>
</evidence>
<comment type="caution">
    <text evidence="1">The sequence shown here is derived from an EMBL/GenBank/DDBJ whole genome shotgun (WGS) entry which is preliminary data.</text>
</comment>
<gene>
    <name evidence="1" type="ORF">CVT26_006399</name>
</gene>
<keyword evidence="2" id="KW-1185">Reference proteome</keyword>
<dbReference type="InterPro" id="IPR024747">
    <property type="entry name" value="Pyridox_Oxase-rel"/>
</dbReference>
<dbReference type="PANTHER" id="PTHR34071">
    <property type="entry name" value="5-NITROIMIDAZOLE ANTIBIOTICS RESISTANCE PROTEIN, NIMA-FAMILY-RELATED PROTEIN-RELATED"/>
    <property type="match status" value="1"/>
</dbReference>
<dbReference type="InterPro" id="IPR012349">
    <property type="entry name" value="Split_barrel_FMN-bd"/>
</dbReference>
<dbReference type="PANTHER" id="PTHR34071:SF2">
    <property type="entry name" value="FLAVIN-NUCLEOTIDE-BINDING PROTEIN"/>
    <property type="match status" value="1"/>
</dbReference>
<dbReference type="InParanoid" id="A0A409W616"/>
<dbReference type="Gene3D" id="2.30.110.10">
    <property type="entry name" value="Electron Transport, Fmn-binding Protein, Chain A"/>
    <property type="match status" value="1"/>
</dbReference>
<proteinExistence type="predicted"/>
<organism evidence="1 2">
    <name type="scientific">Gymnopilus dilepis</name>
    <dbReference type="NCBI Taxonomy" id="231916"/>
    <lineage>
        <taxon>Eukaryota</taxon>
        <taxon>Fungi</taxon>
        <taxon>Dikarya</taxon>
        <taxon>Basidiomycota</taxon>
        <taxon>Agaricomycotina</taxon>
        <taxon>Agaricomycetes</taxon>
        <taxon>Agaricomycetidae</taxon>
        <taxon>Agaricales</taxon>
        <taxon>Agaricineae</taxon>
        <taxon>Hymenogastraceae</taxon>
        <taxon>Gymnopilus</taxon>
    </lineage>
</organism>
<dbReference type="Proteomes" id="UP000284706">
    <property type="component" value="Unassembled WGS sequence"/>
</dbReference>
<dbReference type="OrthoDB" id="444432at2759"/>
<sequence length="273" mass="30167">MSEAEVYAQTARSTVNRLKQRGHYDHDTVHGIIDTAPVLHVSFNPTSFDDDPFPTILPMLGCTGSFTHVGSEEKAATAIYLHGHSASRFMKLPINPPSYLEDASLPGVPVCVAATHIDGLVLAYTPFNHSCNYRSAVIHGYANAVEDPAEKMYALQLITDNIVPDRWDNSRVPPTEAEMKSTAVIRVDIVSASAKIRAYGVGNDKMDLDDQEMRRRVWTGVIPMALTYGEPKPAEENLIEGVPDYIAGWTKRQNEESARYARDIISLKAPKKV</sequence>
<dbReference type="Pfam" id="PF12900">
    <property type="entry name" value="Pyridox_ox_2"/>
    <property type="match status" value="1"/>
</dbReference>
<dbReference type="EMBL" id="NHYE01005373">
    <property type="protein sequence ID" value="PPQ73946.1"/>
    <property type="molecule type" value="Genomic_DNA"/>
</dbReference>
<evidence type="ECO:0000313" key="1">
    <source>
        <dbReference type="EMBL" id="PPQ73946.1"/>
    </source>
</evidence>
<protein>
    <recommendedName>
        <fullName evidence="3">Flavin-nucleotide-binding protein</fullName>
    </recommendedName>
</protein>
<reference evidence="1 2" key="1">
    <citation type="journal article" date="2018" name="Evol. Lett.">
        <title>Horizontal gene cluster transfer increased hallucinogenic mushroom diversity.</title>
        <authorList>
            <person name="Reynolds H.T."/>
            <person name="Vijayakumar V."/>
            <person name="Gluck-Thaler E."/>
            <person name="Korotkin H.B."/>
            <person name="Matheny P.B."/>
            <person name="Slot J.C."/>
        </authorList>
    </citation>
    <scope>NUCLEOTIDE SEQUENCE [LARGE SCALE GENOMIC DNA]</scope>
    <source>
        <strain evidence="1 2">SRW20</strain>
    </source>
</reference>